<comment type="caution">
    <text evidence="3">The sequence shown here is derived from an EMBL/GenBank/DDBJ whole genome shotgun (WGS) entry which is preliminary data.</text>
</comment>
<protein>
    <submittedName>
        <fullName evidence="3">DNA-binding domain-containing protein</fullName>
    </submittedName>
</protein>
<feature type="transmembrane region" description="Helical" evidence="1">
    <location>
        <begin position="45"/>
        <end position="64"/>
    </location>
</feature>
<dbReference type="Proteomes" id="UP001172630">
    <property type="component" value="Unassembled WGS sequence"/>
</dbReference>
<evidence type="ECO:0000313" key="4">
    <source>
        <dbReference type="Proteomes" id="UP001172630"/>
    </source>
</evidence>
<organism evidence="3 4">
    <name type="scientific">Rhizobium calliandrae</name>
    <dbReference type="NCBI Taxonomy" id="1312182"/>
    <lineage>
        <taxon>Bacteria</taxon>
        <taxon>Pseudomonadati</taxon>
        <taxon>Pseudomonadota</taxon>
        <taxon>Alphaproteobacteria</taxon>
        <taxon>Hyphomicrobiales</taxon>
        <taxon>Rhizobiaceae</taxon>
        <taxon>Rhizobium/Agrobacterium group</taxon>
        <taxon>Rhizobium</taxon>
    </lineage>
</organism>
<dbReference type="Pfam" id="PF09836">
    <property type="entry name" value="DUF2063"/>
    <property type="match status" value="1"/>
</dbReference>
<name>A0ABT7KDV0_9HYPH</name>
<accession>A0ABT7KDV0</accession>
<evidence type="ECO:0000313" key="3">
    <source>
        <dbReference type="EMBL" id="MDL2406801.1"/>
    </source>
</evidence>
<keyword evidence="3" id="KW-0238">DNA-binding</keyword>
<keyword evidence="1" id="KW-1133">Transmembrane helix</keyword>
<dbReference type="InterPro" id="IPR018640">
    <property type="entry name" value="DUF2063"/>
</dbReference>
<gene>
    <name evidence="3" type="ORF">PY650_14255</name>
</gene>
<dbReference type="GO" id="GO:0003677">
    <property type="term" value="F:DNA binding"/>
    <property type="evidence" value="ECO:0007669"/>
    <property type="project" value="UniProtKB-KW"/>
</dbReference>
<dbReference type="InterPro" id="IPR044922">
    <property type="entry name" value="DUF2063_N_sf"/>
</dbReference>
<keyword evidence="4" id="KW-1185">Reference proteome</keyword>
<feature type="domain" description="Putative DNA-binding" evidence="2">
    <location>
        <begin position="7"/>
        <end position="98"/>
    </location>
</feature>
<dbReference type="RefSeq" id="WP_285879953.1">
    <property type="nucleotide sequence ID" value="NZ_JARFYN010000016.1"/>
</dbReference>
<proteinExistence type="predicted"/>
<reference evidence="3" key="1">
    <citation type="submission" date="2023-06" db="EMBL/GenBank/DDBJ databases">
        <title>Phylogenetic Diversity of Rhizobium strains.</title>
        <authorList>
            <person name="Moura F.T."/>
            <person name="Helene L.C.F."/>
            <person name="Hungria M."/>
        </authorList>
    </citation>
    <scope>NUCLEOTIDE SEQUENCE</scope>
    <source>
        <strain evidence="3">CCGE524</strain>
    </source>
</reference>
<keyword evidence="1" id="KW-0472">Membrane</keyword>
<evidence type="ECO:0000259" key="2">
    <source>
        <dbReference type="Pfam" id="PF09836"/>
    </source>
</evidence>
<keyword evidence="1" id="KW-0812">Transmembrane</keyword>
<dbReference type="EMBL" id="JARFYN010000016">
    <property type="protein sequence ID" value="MDL2406801.1"/>
    <property type="molecule type" value="Genomic_DNA"/>
</dbReference>
<sequence>MLSNFALQSKIAQAILHCDGCDLAPVLAKGTFDPLRRFNIYRNNMVASLTATLIAVFPVTLQLLGENYFRYIASVFIRNNPPQEARLVRYGSNFAHFLAGFEDTRPMSFIAETARLEWMIAEALDAPALPGCTLDQFDDGEAEAVPELFLQPSLRLFVCRWPALEIWSAHQAGGNTETLARLSRQPERIALWRSSESIRFLRLDARHFAFLHALKKRSSLEAAVGRVLARTPDFDLASAFGALFAEGLVARIRRRKLTTN</sequence>
<evidence type="ECO:0000256" key="1">
    <source>
        <dbReference type="SAM" id="Phobius"/>
    </source>
</evidence>
<dbReference type="Gene3D" id="1.10.150.690">
    <property type="entry name" value="DUF2063"/>
    <property type="match status" value="1"/>
</dbReference>